<reference evidence="1 2" key="1">
    <citation type="submission" date="2019-04" db="EMBL/GenBank/DDBJ databases">
        <authorList>
            <person name="Gao M."/>
            <person name="Bai C."/>
            <person name="Tong Y."/>
            <person name="Xu X."/>
        </authorList>
    </citation>
    <scope>NUCLEOTIDE SEQUENCE [LARGE SCALE GENOMIC DNA]</scope>
    <source>
        <strain evidence="1 2">Vibrio alginolyticus VA1</strain>
    </source>
</reference>
<keyword evidence="2" id="KW-1185">Reference proteome</keyword>
<accession>A0A4Y5TV31</accession>
<evidence type="ECO:0000313" key="2">
    <source>
        <dbReference type="Proteomes" id="UP000318470"/>
    </source>
</evidence>
<dbReference type="KEGG" id="vg:55616057"/>
<dbReference type="EMBL" id="MK795384">
    <property type="protein sequence ID" value="QDB73220.1"/>
    <property type="molecule type" value="Genomic_DNA"/>
</dbReference>
<dbReference type="RefSeq" id="YP_009845694.1">
    <property type="nucleotide sequence ID" value="NC_048765.1"/>
</dbReference>
<evidence type="ECO:0000313" key="1">
    <source>
        <dbReference type="EMBL" id="QDB73220.1"/>
    </source>
</evidence>
<organism evidence="1 2">
    <name type="scientific">Vibrio phage VAP7</name>
    <dbReference type="NCBI Taxonomy" id="2584487"/>
    <lineage>
        <taxon>Viruses</taxon>
        <taxon>Duplodnaviria</taxon>
        <taxon>Heunggongvirae</taxon>
        <taxon>Uroviricota</taxon>
        <taxon>Caudoviricetes</taxon>
        <taxon>Pantevenvirales</taxon>
        <taxon>Ackermannviridae</taxon>
        <taxon>Vapseptimavirus</taxon>
        <taxon>Vapseptimavirus VAP7</taxon>
    </lineage>
</organism>
<sequence length="70" mass="7865">MDNQNEGYVLAVTPTQAQLIMQALGELPAKLSMSLIQVIESQTANQEELVERIYQSEHTRRTESNESEAT</sequence>
<name>A0A4Y5TV31_9CAUD</name>
<proteinExistence type="predicted"/>
<dbReference type="Proteomes" id="UP000318470">
    <property type="component" value="Segment"/>
</dbReference>
<protein>
    <submittedName>
        <fullName evidence="1">Uncharacterized protein</fullName>
    </submittedName>
</protein>
<dbReference type="GeneID" id="55616057"/>